<reference evidence="2 3" key="1">
    <citation type="submission" date="2016-03" db="EMBL/GenBank/DDBJ databases">
        <title>Comparative genomics of the ectomycorrhizal sister species Rhizopogon vinicolor and Rhizopogon vesiculosus (Basidiomycota: Boletales) reveals a divergence of the mating type B locus.</title>
        <authorList>
            <person name="Mujic A.B."/>
            <person name="Kuo A."/>
            <person name="Tritt A."/>
            <person name="Lipzen A."/>
            <person name="Chen C."/>
            <person name="Johnson J."/>
            <person name="Sharma A."/>
            <person name="Barry K."/>
            <person name="Grigoriev I.V."/>
            <person name="Spatafora J.W."/>
        </authorList>
    </citation>
    <scope>NUCLEOTIDE SEQUENCE [LARGE SCALE GENOMIC DNA]</scope>
    <source>
        <strain evidence="2 3">AM-OR11-056</strain>
    </source>
</reference>
<proteinExistence type="predicted"/>
<organism evidence="2 3">
    <name type="scientific">Rhizopogon vesiculosus</name>
    <dbReference type="NCBI Taxonomy" id="180088"/>
    <lineage>
        <taxon>Eukaryota</taxon>
        <taxon>Fungi</taxon>
        <taxon>Dikarya</taxon>
        <taxon>Basidiomycota</taxon>
        <taxon>Agaricomycotina</taxon>
        <taxon>Agaricomycetes</taxon>
        <taxon>Agaricomycetidae</taxon>
        <taxon>Boletales</taxon>
        <taxon>Suillineae</taxon>
        <taxon>Rhizopogonaceae</taxon>
        <taxon>Rhizopogon</taxon>
    </lineage>
</organism>
<evidence type="ECO:0000313" key="3">
    <source>
        <dbReference type="Proteomes" id="UP000183567"/>
    </source>
</evidence>
<dbReference type="AlphaFoldDB" id="A0A1J8PIW3"/>
<name>A0A1J8PIW3_9AGAM</name>
<feature type="region of interest" description="Disordered" evidence="1">
    <location>
        <begin position="1"/>
        <end position="22"/>
    </location>
</feature>
<keyword evidence="3" id="KW-1185">Reference proteome</keyword>
<accession>A0A1J8PIW3</accession>
<dbReference type="Proteomes" id="UP000183567">
    <property type="component" value="Unassembled WGS sequence"/>
</dbReference>
<gene>
    <name evidence="2" type="ORF">AZE42_11379</name>
</gene>
<protein>
    <submittedName>
        <fullName evidence="2">Uncharacterized protein</fullName>
    </submittedName>
</protein>
<sequence length="22" mass="2477">MTIDTSLRVGQLPTDSNHHQPE</sequence>
<evidence type="ECO:0000256" key="1">
    <source>
        <dbReference type="SAM" id="MobiDB-lite"/>
    </source>
</evidence>
<comment type="caution">
    <text evidence="2">The sequence shown here is derived from an EMBL/GenBank/DDBJ whole genome shotgun (WGS) entry which is preliminary data.</text>
</comment>
<evidence type="ECO:0000313" key="2">
    <source>
        <dbReference type="EMBL" id="OJA08885.1"/>
    </source>
</evidence>
<dbReference type="EMBL" id="LVVM01006146">
    <property type="protein sequence ID" value="OJA08885.1"/>
    <property type="molecule type" value="Genomic_DNA"/>
</dbReference>